<evidence type="ECO:0000256" key="1">
    <source>
        <dbReference type="ARBA" id="ARBA00022603"/>
    </source>
</evidence>
<dbReference type="Gene3D" id="3.40.50.150">
    <property type="entry name" value="Vaccinia Virus protein VP39"/>
    <property type="match status" value="1"/>
</dbReference>
<feature type="binding site" evidence="5">
    <location>
        <position position="143"/>
    </location>
    <ligand>
        <name>S-adenosyl-L-methionine</name>
        <dbReference type="ChEBI" id="CHEBI:59789"/>
    </ligand>
</feature>
<keyword evidence="2 5" id="KW-0808">Transferase</keyword>
<evidence type="ECO:0000313" key="8">
    <source>
        <dbReference type="EMBL" id="AIG64302.1"/>
    </source>
</evidence>
<dbReference type="CDD" id="cd02440">
    <property type="entry name" value="AdoMet_MTases"/>
    <property type="match status" value="1"/>
</dbReference>
<dbReference type="InterPro" id="IPR050320">
    <property type="entry name" value="N5-glutamine_MTase"/>
</dbReference>
<keyword evidence="1 5" id="KW-0489">Methyltransferase</keyword>
<evidence type="ECO:0000256" key="4">
    <source>
        <dbReference type="ARBA" id="ARBA00048391"/>
    </source>
</evidence>
<proteinExistence type="inferred from homology"/>
<dbReference type="PANTHER" id="PTHR18895">
    <property type="entry name" value="HEMK METHYLTRANSFERASE"/>
    <property type="match status" value="1"/>
</dbReference>
<dbReference type="InterPro" id="IPR040758">
    <property type="entry name" value="PrmC_N"/>
</dbReference>
<dbReference type="NCBIfam" id="TIGR03534">
    <property type="entry name" value="RF_mod_PrmC"/>
    <property type="match status" value="1"/>
</dbReference>
<dbReference type="PANTHER" id="PTHR18895:SF74">
    <property type="entry name" value="MTRF1L RELEASE FACTOR GLUTAMINE METHYLTRANSFERASE"/>
    <property type="match status" value="1"/>
</dbReference>
<comment type="similarity">
    <text evidence="5">Belongs to the protein N5-glutamine methyltransferase family. PrmC subfamily.</text>
</comment>
<dbReference type="Pfam" id="PF17827">
    <property type="entry name" value="PrmC_N"/>
    <property type="match status" value="1"/>
</dbReference>
<feature type="domain" description="Release factor glutamine methyltransferase N-terminal" evidence="7">
    <location>
        <begin position="7"/>
        <end position="73"/>
    </location>
</feature>
<dbReference type="Pfam" id="PF05175">
    <property type="entry name" value="MTS"/>
    <property type="match status" value="1"/>
</dbReference>
<dbReference type="EMBL" id="CP008944">
    <property type="protein sequence ID" value="AIG64302.1"/>
    <property type="molecule type" value="Genomic_DNA"/>
</dbReference>
<keyword evidence="3 5" id="KW-0949">S-adenosyl-L-methionine</keyword>
<dbReference type="RefSeq" id="WP_038605840.1">
    <property type="nucleotide sequence ID" value="NZ_CP008944.1"/>
</dbReference>
<organism evidence="8 9">
    <name type="scientific">Corynebacterium atypicum</name>
    <dbReference type="NCBI Taxonomy" id="191610"/>
    <lineage>
        <taxon>Bacteria</taxon>
        <taxon>Bacillati</taxon>
        <taxon>Actinomycetota</taxon>
        <taxon>Actinomycetes</taxon>
        <taxon>Mycobacteriales</taxon>
        <taxon>Corynebacteriaceae</taxon>
        <taxon>Corynebacterium</taxon>
    </lineage>
</organism>
<dbReference type="EC" id="2.1.1.297" evidence="5"/>
<dbReference type="Gene3D" id="1.10.8.10">
    <property type="entry name" value="DNA helicase RuvA subunit, C-terminal domain"/>
    <property type="match status" value="1"/>
</dbReference>
<reference evidence="8 9" key="1">
    <citation type="submission" date="2014-07" db="EMBL/GenBank/DDBJ databases">
        <title>Complete genome sequence of Corynebacterium atypicum DSM 44849: identifiction of the mycolic acid biosynthesis genes.</title>
        <authorList>
            <person name="Tippelt A."/>
            <person name="Mollmann S."/>
            <person name="Albersmeier A."/>
            <person name="Jaenicke S."/>
            <person name="Ruckert C."/>
            <person name="Tauch A."/>
        </authorList>
    </citation>
    <scope>NUCLEOTIDE SEQUENCE [LARGE SCALE GENOMIC DNA]</scope>
    <source>
        <strain evidence="8 9">R2070</strain>
    </source>
</reference>
<evidence type="ECO:0000259" key="6">
    <source>
        <dbReference type="Pfam" id="PF05175"/>
    </source>
</evidence>
<dbReference type="InterPro" id="IPR019874">
    <property type="entry name" value="RF_methyltr_PrmC"/>
</dbReference>
<evidence type="ECO:0000313" key="9">
    <source>
        <dbReference type="Proteomes" id="UP000028504"/>
    </source>
</evidence>
<dbReference type="InterPro" id="IPR029063">
    <property type="entry name" value="SAM-dependent_MTases_sf"/>
</dbReference>
<name>A0ABN4DGK6_9CORY</name>
<keyword evidence="9" id="KW-1185">Reference proteome</keyword>
<evidence type="ECO:0000256" key="2">
    <source>
        <dbReference type="ARBA" id="ARBA00022679"/>
    </source>
</evidence>
<dbReference type="HAMAP" id="MF_02126">
    <property type="entry name" value="RF_methyltr_PrmC"/>
    <property type="match status" value="1"/>
</dbReference>
<feature type="binding site" evidence="5">
    <location>
        <position position="189"/>
    </location>
    <ligand>
        <name>S-adenosyl-L-methionine</name>
        <dbReference type="ChEBI" id="CHEBI:59789"/>
    </ligand>
</feature>
<dbReference type="PROSITE" id="PS00092">
    <property type="entry name" value="N6_MTASE"/>
    <property type="match status" value="1"/>
</dbReference>
<comment type="caution">
    <text evidence="5">Lacks conserved residue(s) required for the propagation of feature annotation.</text>
</comment>
<dbReference type="InterPro" id="IPR004556">
    <property type="entry name" value="HemK-like"/>
</dbReference>
<gene>
    <name evidence="5" type="primary">prmC</name>
    <name evidence="8" type="ORF">CATYP_06415</name>
</gene>
<evidence type="ECO:0000256" key="3">
    <source>
        <dbReference type="ARBA" id="ARBA00022691"/>
    </source>
</evidence>
<sequence>MPETVREALAQATRRLGAAGIDSPHVDARILAAHFLGCAPLEVFVHASQPVPEGFAEAVARRERREPLQWITGSAAFGPLELAVGPGVFIPRPETEVLADWAVRTLQASGTSSPVVVDLCAGCAAMALFIAHELPDASVHAVELSESAVEWARRNVGALGLNVELHEADATDPGLLAQLAGKVDLVVANPPYVPDAAPVAPEVDFDPSLAIFGGPDGLGIVRGIVGTAGRLVRPGGWFGFEHDDAAAEPALEILAASGLFGNVRSLRDLAGIERFTLGARL</sequence>
<dbReference type="InterPro" id="IPR002052">
    <property type="entry name" value="DNA_methylase_N6_adenine_CS"/>
</dbReference>
<evidence type="ECO:0000259" key="7">
    <source>
        <dbReference type="Pfam" id="PF17827"/>
    </source>
</evidence>
<comment type="function">
    <text evidence="5">Methylates the class 1 translation termination release factors RF1/PrfA and RF2/PrfB on the glutamine residue of the universally conserved GGQ motif.</text>
</comment>
<evidence type="ECO:0000256" key="5">
    <source>
        <dbReference type="HAMAP-Rule" id="MF_02126"/>
    </source>
</evidence>
<feature type="domain" description="Methyltransferase small" evidence="6">
    <location>
        <begin position="104"/>
        <end position="194"/>
    </location>
</feature>
<protein>
    <recommendedName>
        <fullName evidence="5">Release factor glutamine methyltransferase</fullName>
        <shortName evidence="5">RF MTase</shortName>
        <ecNumber evidence="5">2.1.1.297</ecNumber>
    </recommendedName>
    <alternativeName>
        <fullName evidence="5">N5-glutamine methyltransferase PrmC</fullName>
    </alternativeName>
    <alternativeName>
        <fullName evidence="5">Protein-(glutamine-N5) MTase PrmC</fullName>
    </alternativeName>
    <alternativeName>
        <fullName evidence="5">Protein-glutamine N-methyltransferase PrmC</fullName>
    </alternativeName>
</protein>
<dbReference type="SUPFAM" id="SSF53335">
    <property type="entry name" value="S-adenosyl-L-methionine-dependent methyltransferases"/>
    <property type="match status" value="1"/>
</dbReference>
<dbReference type="InterPro" id="IPR007848">
    <property type="entry name" value="Small_mtfrase_dom"/>
</dbReference>
<dbReference type="NCBIfam" id="TIGR00536">
    <property type="entry name" value="hemK_fam"/>
    <property type="match status" value="1"/>
</dbReference>
<dbReference type="Proteomes" id="UP000028504">
    <property type="component" value="Chromosome"/>
</dbReference>
<accession>A0ABN4DGK6</accession>
<comment type="catalytic activity">
    <reaction evidence="4 5">
        <text>L-glutaminyl-[peptide chain release factor] + S-adenosyl-L-methionine = N(5)-methyl-L-glutaminyl-[peptide chain release factor] + S-adenosyl-L-homocysteine + H(+)</text>
        <dbReference type="Rhea" id="RHEA:42896"/>
        <dbReference type="Rhea" id="RHEA-COMP:10271"/>
        <dbReference type="Rhea" id="RHEA-COMP:10272"/>
        <dbReference type="ChEBI" id="CHEBI:15378"/>
        <dbReference type="ChEBI" id="CHEBI:30011"/>
        <dbReference type="ChEBI" id="CHEBI:57856"/>
        <dbReference type="ChEBI" id="CHEBI:59789"/>
        <dbReference type="ChEBI" id="CHEBI:61891"/>
        <dbReference type="EC" id="2.1.1.297"/>
    </reaction>
</comment>
<feature type="binding site" evidence="5">
    <location>
        <begin position="189"/>
        <end position="192"/>
    </location>
    <ligand>
        <name>substrate</name>
    </ligand>
</feature>